<gene>
    <name evidence="3" type="ORF">GCM10022279_22850</name>
</gene>
<evidence type="ECO:0000313" key="3">
    <source>
        <dbReference type="EMBL" id="GAA3998574.1"/>
    </source>
</evidence>
<feature type="compositionally biased region" description="Low complexity" evidence="1">
    <location>
        <begin position="60"/>
        <end position="83"/>
    </location>
</feature>
<organism evidence="3 4">
    <name type="scientific">Comamonas faecalis</name>
    <dbReference type="NCBI Taxonomy" id="1387849"/>
    <lineage>
        <taxon>Bacteria</taxon>
        <taxon>Pseudomonadati</taxon>
        <taxon>Pseudomonadota</taxon>
        <taxon>Betaproteobacteria</taxon>
        <taxon>Burkholderiales</taxon>
        <taxon>Comamonadaceae</taxon>
        <taxon>Comamonas</taxon>
    </lineage>
</organism>
<dbReference type="RefSeq" id="WP_103046091.1">
    <property type="nucleotide sequence ID" value="NZ_BAABBP010000021.1"/>
</dbReference>
<name>A0ABP7RJW1_9BURK</name>
<proteinExistence type="predicted"/>
<sequence>MYLVAIGWLYITVMMALAEAFSPHGSLLGAAITLVFYGILPLSIVLYILGTPARKRALRARSQQQSRHPDAGGHAPGAAEPDAVAPVREEP</sequence>
<accession>A0ABP7RJW1</accession>
<comment type="caution">
    <text evidence="3">The sequence shown here is derived from an EMBL/GenBank/DDBJ whole genome shotgun (WGS) entry which is preliminary data.</text>
</comment>
<feature type="region of interest" description="Disordered" evidence="1">
    <location>
        <begin position="59"/>
        <end position="91"/>
    </location>
</feature>
<dbReference type="EMBL" id="BAABBP010000021">
    <property type="protein sequence ID" value="GAA3998574.1"/>
    <property type="molecule type" value="Genomic_DNA"/>
</dbReference>
<evidence type="ECO:0000256" key="1">
    <source>
        <dbReference type="SAM" id="MobiDB-lite"/>
    </source>
</evidence>
<dbReference type="Proteomes" id="UP001501627">
    <property type="component" value="Unassembled WGS sequence"/>
</dbReference>
<keyword evidence="4" id="KW-1185">Reference proteome</keyword>
<feature type="transmembrane region" description="Helical" evidence="2">
    <location>
        <begin position="28"/>
        <end position="49"/>
    </location>
</feature>
<evidence type="ECO:0000256" key="2">
    <source>
        <dbReference type="SAM" id="Phobius"/>
    </source>
</evidence>
<keyword evidence="2" id="KW-0472">Membrane</keyword>
<protein>
    <recommendedName>
        <fullName evidence="5">Transmembrane protein</fullName>
    </recommendedName>
</protein>
<keyword evidence="2" id="KW-1133">Transmembrane helix</keyword>
<evidence type="ECO:0008006" key="5">
    <source>
        <dbReference type="Google" id="ProtNLM"/>
    </source>
</evidence>
<keyword evidence="2" id="KW-0812">Transmembrane</keyword>
<evidence type="ECO:0000313" key="4">
    <source>
        <dbReference type="Proteomes" id="UP001501627"/>
    </source>
</evidence>
<reference evidence="4" key="1">
    <citation type="journal article" date="2019" name="Int. J. Syst. Evol. Microbiol.">
        <title>The Global Catalogue of Microorganisms (GCM) 10K type strain sequencing project: providing services to taxonomists for standard genome sequencing and annotation.</title>
        <authorList>
            <consortium name="The Broad Institute Genomics Platform"/>
            <consortium name="The Broad Institute Genome Sequencing Center for Infectious Disease"/>
            <person name="Wu L."/>
            <person name="Ma J."/>
        </authorList>
    </citation>
    <scope>NUCLEOTIDE SEQUENCE [LARGE SCALE GENOMIC DNA]</scope>
    <source>
        <strain evidence="4">JCM 17561</strain>
    </source>
</reference>